<feature type="domain" description="ABC transporter" evidence="8">
    <location>
        <begin position="1373"/>
        <end position="1617"/>
    </location>
</feature>
<evidence type="ECO:0000256" key="4">
    <source>
        <dbReference type="ARBA" id="ARBA00022840"/>
    </source>
</evidence>
<feature type="transmembrane region" description="Helical" evidence="7">
    <location>
        <begin position="1198"/>
        <end position="1226"/>
    </location>
</feature>
<dbReference type="GO" id="GO:0005524">
    <property type="term" value="F:ATP binding"/>
    <property type="evidence" value="ECO:0007669"/>
    <property type="project" value="UniProtKB-KW"/>
</dbReference>
<feature type="transmembrane region" description="Helical" evidence="7">
    <location>
        <begin position="1167"/>
        <end position="1186"/>
    </location>
</feature>
<dbReference type="Pfam" id="PF23321">
    <property type="entry name" value="R1_ABCA1"/>
    <property type="match status" value="1"/>
</dbReference>
<feature type="transmembrane region" description="Helical" evidence="7">
    <location>
        <begin position="194"/>
        <end position="215"/>
    </location>
</feature>
<proteinExistence type="predicted"/>
<dbReference type="PANTHER" id="PTHR19229">
    <property type="entry name" value="ATP-BINDING CASSETTE TRANSPORTER SUBFAMILY A ABCA"/>
    <property type="match status" value="1"/>
</dbReference>
<dbReference type="Proteomes" id="UP000279307">
    <property type="component" value="Chromosome 6"/>
</dbReference>
<sequence length="1726" mass="200391">MLRVSKIIRHPRLKRFWTKWRILMWKAVLMRLHSPIITVLEIIIAVIFSLQIRLMFEPHVLYPQDLDRYSRDDILKKLPDNVQCWYAPKTAFIDELMLKAAKMLRTNSKITSFVSLINKYCKVNTLIILTFIIKDPYMLSGFMALQIAIEKSFVEMWTNPTLPNIADNLTIGRFPFYKMDFLILPSVIRPNISVIYYMMVVAFLLLPVATLSKALHDKETGFRGLMRLTDMSFSMLYIGWLNYLMITLLPVTIACTILLYPVFSTANALITVIFIMMYNILSVLFMLTIGTFFNHCKLNIKDAYDIVNDIATKALLVSILFWFFLTHFTIVVDQFLLRASILWKIGSLILPHNGLLYGLIAFTSRIDLGKQNKYKFKMGLQYKSENGMRKICYLFIKMFFKNIFLSIDDYESESVRNILRRIKPRNYIDPSYLWPRWFSELIALRNAHDIIHVKEKISIGIILFAWSLHIIFWYLLAVYLDNINPGKFGSAKSWYYLCKKCNRDNNELTLRGSTNWSAVEHTPSYIKPSIRVRCVSKEFGRIRERVTAIDNVTIDFYHQEFSVILGHNGTGKSCLLKIITGMYKPTRGHVYLEGRDYGEYENSMDPIGFCPQENILVNYLTTMQHLYIFGMMKGMTYKDAHWESLKLLKQLDLEFVKDTKVKACCFSTQRRICLGMALIGNSKILILDEPTYGIDPEHRRHVWDLLSDIKRKKTILMATNSMEAAELLADRIAIIVNGRIECYGSKMYLNRRYGIGYVLSLLVQENCNIQRVQTEIQEFCADPITLRGKMGLVIRFDVPRSSRFTKLLQYLKSNKEELGIVSATLSAASIEGQFLRCSQIYKLTVTKIGLESQFKERCISVPNKYELIVQRRRQDLLRKAKLWERLTGDALWRQQVLAMFYKKLLHIASSWKLYTFSVTLAIITLTLTTMIGELSSFTLFDTIEKVMNLTSYIDNNFHVLYYAADDKSARNFLVTLYTTGQAYSDRPNYHISRNITATDLMVHPDLHSIEFRDCYVMSIDIHANGYVQLMYSSTAVHSGPIALNLLHNALLRYYTDSDDHYIKLTSRPLVKPEQWQHLLIHPRSVRNWENAAIIITLFLLLPSIDMGIREKNTLSKMLQTNVIGMSTRIYWISMYIIDFLLYAFFVILLAIAILIAYRTLDSSALEVVQVLMIFLCYGACAIPLGYCIQLFTRKPENVYLIVILINVVVVFLVNGSIIFPLVFRLFSSTGRYLFEALVHILPPYVLACALSNYIMLNLYNKQCSYFHTCDTEFYIEDPCCRKQCEISENCKGKHCYKQLNVMLIKQSGAEYHHSVIDDILLMVSQMVFLHIILEICEEKNRRKWNSYSMPYTKDNDNVDSEVIEEKKRVEEHIKHYDETKSLPSHVALVVQNLRKEYAERAVQGVSFNIYNQDCFGLLGFNGAGKSTIYKMLTGQIKMSAGRAVIYGYEFTRNQEKFIGAIGYCPQTNGLSDFMTGRQYLRLHAALRGIPYEHLNDEVNKWLDVLDMLDFENLEIADCPWGVQRKLCILQSLIGDLPMVFMDEPSAGIDVMTRHALCEILYQIREMGRSILITTHSMREAEAMCLRVGILVNGQFVAIGSCEHLKAKHGRNFILNIKVVPGFQIVNLEKIKKTIEDTFPTIKFQDSYLCVLKYELESGISYSHVFDKLEKLRQRYVWITDFSVNQPSMDEVFFTLAKKQEEPLQKLTLYKRLRLWIVRTIEYVRKI</sequence>
<dbReference type="InterPro" id="IPR026082">
    <property type="entry name" value="ABCA"/>
</dbReference>
<protein>
    <recommendedName>
        <fullName evidence="8">ABC transporter domain-containing protein</fullName>
    </recommendedName>
</protein>
<name>A0A3L8DNU5_OOCBI</name>
<feature type="domain" description="ABC transporter" evidence="8">
    <location>
        <begin position="530"/>
        <end position="762"/>
    </location>
</feature>
<evidence type="ECO:0000256" key="7">
    <source>
        <dbReference type="SAM" id="Phobius"/>
    </source>
</evidence>
<feature type="transmembrane region" description="Helical" evidence="7">
    <location>
        <begin position="236"/>
        <end position="263"/>
    </location>
</feature>
<dbReference type="SUPFAM" id="SSF52540">
    <property type="entry name" value="P-loop containing nucleoside triphosphate hydrolases"/>
    <property type="match status" value="2"/>
</dbReference>
<dbReference type="InterPro" id="IPR013525">
    <property type="entry name" value="ABC2_TM"/>
</dbReference>
<dbReference type="InterPro" id="IPR027417">
    <property type="entry name" value="P-loop_NTPase"/>
</dbReference>
<accession>A0A3L8DNU5</accession>
<keyword evidence="4" id="KW-0067">ATP-binding</keyword>
<evidence type="ECO:0000259" key="8">
    <source>
        <dbReference type="PROSITE" id="PS50893"/>
    </source>
</evidence>
<reference evidence="9" key="1">
    <citation type="journal article" date="2018" name="Genome Res.">
        <title>The genomic architecture and molecular evolution of ant odorant receptors.</title>
        <authorList>
            <person name="McKenzie S.K."/>
            <person name="Kronauer D.J.C."/>
        </authorList>
    </citation>
    <scope>NUCLEOTIDE SEQUENCE [LARGE SCALE GENOMIC DNA]</scope>
    <source>
        <strain evidence="9">Clonal line C1</strain>
    </source>
</reference>
<dbReference type="GO" id="GO:0005319">
    <property type="term" value="F:lipid transporter activity"/>
    <property type="evidence" value="ECO:0007669"/>
    <property type="project" value="TreeGrafter"/>
</dbReference>
<dbReference type="GO" id="GO:0016887">
    <property type="term" value="F:ATP hydrolysis activity"/>
    <property type="evidence" value="ECO:0007669"/>
    <property type="project" value="InterPro"/>
</dbReference>
<feature type="transmembrane region" description="Helical" evidence="7">
    <location>
        <begin position="1129"/>
        <end position="1155"/>
    </location>
</feature>
<keyword evidence="6 7" id="KW-0472">Membrane</keyword>
<evidence type="ECO:0000313" key="9">
    <source>
        <dbReference type="EMBL" id="RLU22120.1"/>
    </source>
</evidence>
<evidence type="ECO:0000256" key="6">
    <source>
        <dbReference type="ARBA" id="ARBA00023136"/>
    </source>
</evidence>
<reference evidence="9" key="2">
    <citation type="submission" date="2018-07" db="EMBL/GenBank/DDBJ databases">
        <authorList>
            <person name="Mckenzie S.K."/>
            <person name="Kronauer D.J.C."/>
        </authorList>
    </citation>
    <scope>NUCLEOTIDE SEQUENCE</scope>
    <source>
        <strain evidence="9">Clonal line C1</strain>
    </source>
</reference>
<evidence type="ECO:0000256" key="1">
    <source>
        <dbReference type="ARBA" id="ARBA00004141"/>
    </source>
</evidence>
<feature type="transmembrane region" description="Helical" evidence="7">
    <location>
        <begin position="28"/>
        <end position="52"/>
    </location>
</feature>
<dbReference type="PROSITE" id="PS50893">
    <property type="entry name" value="ABC_TRANSPORTER_2"/>
    <property type="match status" value="2"/>
</dbReference>
<dbReference type="PANTHER" id="PTHR19229:SF250">
    <property type="entry name" value="ABC TRANSPORTER DOMAIN-CONTAINING PROTEIN-RELATED"/>
    <property type="match status" value="1"/>
</dbReference>
<keyword evidence="5 7" id="KW-1133">Transmembrane helix</keyword>
<evidence type="ECO:0000256" key="2">
    <source>
        <dbReference type="ARBA" id="ARBA00022692"/>
    </source>
</evidence>
<keyword evidence="3" id="KW-0547">Nucleotide-binding</keyword>
<feature type="transmembrane region" description="Helical" evidence="7">
    <location>
        <begin position="349"/>
        <end position="368"/>
    </location>
</feature>
<dbReference type="GO" id="GO:0140359">
    <property type="term" value="F:ABC-type transporter activity"/>
    <property type="evidence" value="ECO:0007669"/>
    <property type="project" value="InterPro"/>
</dbReference>
<dbReference type="InterPro" id="IPR003593">
    <property type="entry name" value="AAA+_ATPase"/>
</dbReference>
<dbReference type="Pfam" id="PF12698">
    <property type="entry name" value="ABC2_membrane_3"/>
    <property type="match status" value="1"/>
</dbReference>
<evidence type="ECO:0000256" key="5">
    <source>
        <dbReference type="ARBA" id="ARBA00022989"/>
    </source>
</evidence>
<dbReference type="CDD" id="cd03263">
    <property type="entry name" value="ABC_subfamily_A"/>
    <property type="match status" value="2"/>
</dbReference>
<feature type="transmembrane region" description="Helical" evidence="7">
    <location>
        <begin position="314"/>
        <end position="337"/>
    </location>
</feature>
<gene>
    <name evidence="9" type="ORF">DMN91_006500</name>
</gene>
<comment type="subcellular location">
    <subcellularLocation>
        <location evidence="1">Membrane</location>
        <topology evidence="1">Multi-pass membrane protein</topology>
    </subcellularLocation>
</comment>
<dbReference type="OrthoDB" id="6512918at2759"/>
<evidence type="ECO:0000256" key="3">
    <source>
        <dbReference type="ARBA" id="ARBA00022741"/>
    </source>
</evidence>
<keyword evidence="2 7" id="KW-0812">Transmembrane</keyword>
<dbReference type="Gene3D" id="3.40.50.300">
    <property type="entry name" value="P-loop containing nucleotide triphosphate hydrolases"/>
    <property type="match status" value="2"/>
</dbReference>
<comment type="caution">
    <text evidence="9">The sequence shown here is derived from an EMBL/GenBank/DDBJ whole genome shotgun (WGS) entry which is preliminary data.</text>
</comment>
<feature type="transmembrane region" description="Helical" evidence="7">
    <location>
        <begin position="1232"/>
        <end position="1256"/>
    </location>
</feature>
<dbReference type="InterPro" id="IPR056264">
    <property type="entry name" value="R2_ABCA1-4-like"/>
</dbReference>
<feature type="transmembrane region" description="Helical" evidence="7">
    <location>
        <begin position="269"/>
        <end position="293"/>
    </location>
</feature>
<dbReference type="EMBL" id="QOIP01000006">
    <property type="protein sequence ID" value="RLU22120.1"/>
    <property type="molecule type" value="Genomic_DNA"/>
</dbReference>
<dbReference type="InterPro" id="IPR003439">
    <property type="entry name" value="ABC_transporter-like_ATP-bd"/>
</dbReference>
<dbReference type="Pfam" id="PF00005">
    <property type="entry name" value="ABC_tran"/>
    <property type="match status" value="2"/>
</dbReference>
<dbReference type="GO" id="GO:0016020">
    <property type="term" value="C:membrane"/>
    <property type="evidence" value="ECO:0007669"/>
    <property type="project" value="UniProtKB-SubCell"/>
</dbReference>
<organism evidence="9">
    <name type="scientific">Ooceraea biroi</name>
    <name type="common">Clonal raider ant</name>
    <name type="synonym">Cerapachys biroi</name>
    <dbReference type="NCBI Taxonomy" id="2015173"/>
    <lineage>
        <taxon>Eukaryota</taxon>
        <taxon>Metazoa</taxon>
        <taxon>Ecdysozoa</taxon>
        <taxon>Arthropoda</taxon>
        <taxon>Hexapoda</taxon>
        <taxon>Insecta</taxon>
        <taxon>Pterygota</taxon>
        <taxon>Neoptera</taxon>
        <taxon>Endopterygota</taxon>
        <taxon>Hymenoptera</taxon>
        <taxon>Apocrita</taxon>
        <taxon>Aculeata</taxon>
        <taxon>Formicoidea</taxon>
        <taxon>Formicidae</taxon>
        <taxon>Dorylinae</taxon>
        <taxon>Ooceraea</taxon>
    </lineage>
</organism>
<feature type="transmembrane region" description="Helical" evidence="7">
    <location>
        <begin position="457"/>
        <end position="480"/>
    </location>
</feature>
<dbReference type="SMART" id="SM00382">
    <property type="entry name" value="AAA"/>
    <property type="match status" value="2"/>
</dbReference>